<accession>A0A8X6Y3W4</accession>
<feature type="non-terminal residue" evidence="1">
    <location>
        <position position="1"/>
    </location>
</feature>
<evidence type="ECO:0000313" key="1">
    <source>
        <dbReference type="EMBL" id="GFY63915.1"/>
    </source>
</evidence>
<proteinExistence type="predicted"/>
<sequence length="43" mass="5305">DLWRTSDNVPICFQCRRPGHVTRYFLVRRRVFSAARQRRQLDQ</sequence>
<name>A0A8X6Y3W4_9ARAC</name>
<keyword evidence="2" id="KW-1185">Reference proteome</keyword>
<evidence type="ECO:0000313" key="2">
    <source>
        <dbReference type="Proteomes" id="UP000886998"/>
    </source>
</evidence>
<comment type="caution">
    <text evidence="1">The sequence shown here is derived from an EMBL/GenBank/DDBJ whole genome shotgun (WGS) entry which is preliminary data.</text>
</comment>
<dbReference type="Proteomes" id="UP000886998">
    <property type="component" value="Unassembled WGS sequence"/>
</dbReference>
<dbReference type="OrthoDB" id="6431693at2759"/>
<protein>
    <submittedName>
        <fullName evidence="1">CCHC-type domain-containing protein</fullName>
    </submittedName>
</protein>
<dbReference type="EMBL" id="BMAV01014978">
    <property type="protein sequence ID" value="GFY63915.1"/>
    <property type="molecule type" value="Genomic_DNA"/>
</dbReference>
<organism evidence="1 2">
    <name type="scientific">Trichonephila inaurata madagascariensis</name>
    <dbReference type="NCBI Taxonomy" id="2747483"/>
    <lineage>
        <taxon>Eukaryota</taxon>
        <taxon>Metazoa</taxon>
        <taxon>Ecdysozoa</taxon>
        <taxon>Arthropoda</taxon>
        <taxon>Chelicerata</taxon>
        <taxon>Arachnida</taxon>
        <taxon>Araneae</taxon>
        <taxon>Araneomorphae</taxon>
        <taxon>Entelegynae</taxon>
        <taxon>Araneoidea</taxon>
        <taxon>Nephilidae</taxon>
        <taxon>Trichonephila</taxon>
        <taxon>Trichonephila inaurata</taxon>
    </lineage>
</organism>
<reference evidence="1" key="1">
    <citation type="submission" date="2020-08" db="EMBL/GenBank/DDBJ databases">
        <title>Multicomponent nature underlies the extraordinary mechanical properties of spider dragline silk.</title>
        <authorList>
            <person name="Kono N."/>
            <person name="Nakamura H."/>
            <person name="Mori M."/>
            <person name="Yoshida Y."/>
            <person name="Ohtoshi R."/>
            <person name="Malay A.D."/>
            <person name="Moran D.A.P."/>
            <person name="Tomita M."/>
            <person name="Numata K."/>
            <person name="Arakawa K."/>
        </authorList>
    </citation>
    <scope>NUCLEOTIDE SEQUENCE</scope>
</reference>
<gene>
    <name evidence="1" type="primary">AVEN_211794_1</name>
    <name evidence="1" type="ORF">TNIN_80411</name>
</gene>
<dbReference type="AlphaFoldDB" id="A0A8X6Y3W4"/>